<dbReference type="Proteomes" id="UP000003136">
    <property type="component" value="Unassembled WGS sequence"/>
</dbReference>
<reference evidence="1 2" key="2">
    <citation type="submission" date="2008-11" db="EMBL/GenBank/DDBJ databases">
        <authorList>
            <person name="Fulton L."/>
            <person name="Clifton S."/>
            <person name="Fulton B."/>
            <person name="Xu J."/>
            <person name="Minx P."/>
            <person name="Pepin K.H."/>
            <person name="Johnson M."/>
            <person name="Bhonagiri V."/>
            <person name="Nash W.E."/>
            <person name="Mardis E.R."/>
            <person name="Wilson R.K."/>
        </authorList>
    </citation>
    <scope>NUCLEOTIDE SEQUENCE [LARGE SCALE GENOMIC DNA]</scope>
    <source>
        <strain evidence="1 2">ATCC 43243</strain>
    </source>
</reference>
<dbReference type="InterPro" id="IPR010921">
    <property type="entry name" value="Trp_repressor/repl_initiator"/>
</dbReference>
<dbReference type="eggNOG" id="ENOG5032SU8">
    <property type="taxonomic scope" value="Bacteria"/>
</dbReference>
<protein>
    <submittedName>
        <fullName evidence="1">Uncharacterized protein</fullName>
    </submittedName>
</protein>
<dbReference type="GO" id="GO:0043565">
    <property type="term" value="F:sequence-specific DNA binding"/>
    <property type="evidence" value="ECO:0007669"/>
    <property type="project" value="InterPro"/>
</dbReference>
<organism evidence="1 2">
    <name type="scientific">[Bacteroides] pectinophilus ATCC 43243</name>
    <dbReference type="NCBI Taxonomy" id="483218"/>
    <lineage>
        <taxon>Bacteria</taxon>
        <taxon>Bacillati</taxon>
        <taxon>Bacillota</taxon>
        <taxon>Clostridia</taxon>
        <taxon>Eubacteriales</taxon>
    </lineage>
</organism>
<gene>
    <name evidence="1" type="ORF">BACPEC_03145</name>
</gene>
<dbReference type="HOGENOM" id="CLU_159146_0_0_9"/>
<accession>B7AWP5</accession>
<evidence type="ECO:0000313" key="2">
    <source>
        <dbReference type="Proteomes" id="UP000003136"/>
    </source>
</evidence>
<keyword evidence="2" id="KW-1185">Reference proteome</keyword>
<dbReference type="STRING" id="483218.BACPEC_03145"/>
<proteinExistence type="predicted"/>
<comment type="caution">
    <text evidence="1">The sequence shown here is derived from an EMBL/GenBank/DDBJ whole genome shotgun (WGS) entry which is preliminary data.</text>
</comment>
<reference evidence="1 2" key="1">
    <citation type="submission" date="2008-11" db="EMBL/GenBank/DDBJ databases">
        <title>Draft genome sequence of Bacteroides pectinophilus (ATCC 43243).</title>
        <authorList>
            <person name="Sudarsanam P."/>
            <person name="Ley R."/>
            <person name="Guruge J."/>
            <person name="Turnbaugh P.J."/>
            <person name="Mahowald M."/>
            <person name="Liep D."/>
            <person name="Gordon J."/>
        </authorList>
    </citation>
    <scope>NUCLEOTIDE SEQUENCE [LARGE SCALE GENOMIC DNA]</scope>
    <source>
        <strain evidence="1 2">ATCC 43243</strain>
    </source>
</reference>
<dbReference type="AlphaFoldDB" id="B7AWP5"/>
<name>B7AWP5_9FIRM</name>
<sequence length="146" mass="17234">MSYNSNKEFSYLVLIDFVFNRRVTMKYTLEQRLDIGRRIYEGELTRFQAAEEYGINDNTARNYMWLYRDTNHLPPKNVGRKRTTYVSKTPQTIEAKQPDFESYEAMTKEELIQALIQARITEARLKKGYEVKGDGSVIHYSSKNIK</sequence>
<dbReference type="EMBL" id="ABVQ01000037">
    <property type="protein sequence ID" value="EEC56636.1"/>
    <property type="molecule type" value="Genomic_DNA"/>
</dbReference>
<evidence type="ECO:0000313" key="1">
    <source>
        <dbReference type="EMBL" id="EEC56636.1"/>
    </source>
</evidence>
<dbReference type="SUPFAM" id="SSF48295">
    <property type="entry name" value="TrpR-like"/>
    <property type="match status" value="1"/>
</dbReference>